<protein>
    <submittedName>
        <fullName evidence="9">Carbohydrate ABC transporter permease</fullName>
    </submittedName>
</protein>
<keyword evidence="4 7" id="KW-0812">Transmembrane</keyword>
<name>A0A9D1FRZ6_9FIRM</name>
<dbReference type="Proteomes" id="UP000824141">
    <property type="component" value="Unassembled WGS sequence"/>
</dbReference>
<evidence type="ECO:0000256" key="1">
    <source>
        <dbReference type="ARBA" id="ARBA00004651"/>
    </source>
</evidence>
<organism evidence="9 10">
    <name type="scientific">Candidatus Caccousia stercoris</name>
    <dbReference type="NCBI Taxonomy" id="2840723"/>
    <lineage>
        <taxon>Bacteria</taxon>
        <taxon>Bacillati</taxon>
        <taxon>Bacillota</taxon>
        <taxon>Clostridia</taxon>
        <taxon>Eubacteriales</taxon>
        <taxon>Oscillospiraceae</taxon>
        <taxon>Oscillospiraceae incertae sedis</taxon>
        <taxon>Candidatus Caccousia</taxon>
    </lineage>
</organism>
<feature type="transmembrane region" description="Helical" evidence="7">
    <location>
        <begin position="146"/>
        <end position="167"/>
    </location>
</feature>
<dbReference type="Gene3D" id="1.10.3720.10">
    <property type="entry name" value="MetI-like"/>
    <property type="match status" value="1"/>
</dbReference>
<evidence type="ECO:0000313" key="10">
    <source>
        <dbReference type="Proteomes" id="UP000824141"/>
    </source>
</evidence>
<dbReference type="InterPro" id="IPR035906">
    <property type="entry name" value="MetI-like_sf"/>
</dbReference>
<feature type="transmembrane region" description="Helical" evidence="7">
    <location>
        <begin position="80"/>
        <end position="103"/>
    </location>
</feature>
<gene>
    <name evidence="9" type="ORF">IAD03_04910</name>
</gene>
<evidence type="ECO:0000259" key="8">
    <source>
        <dbReference type="PROSITE" id="PS50928"/>
    </source>
</evidence>
<dbReference type="AlphaFoldDB" id="A0A9D1FRZ6"/>
<evidence type="ECO:0000256" key="5">
    <source>
        <dbReference type="ARBA" id="ARBA00022989"/>
    </source>
</evidence>
<dbReference type="GO" id="GO:0005886">
    <property type="term" value="C:plasma membrane"/>
    <property type="evidence" value="ECO:0007669"/>
    <property type="project" value="UniProtKB-SubCell"/>
</dbReference>
<evidence type="ECO:0000313" key="9">
    <source>
        <dbReference type="EMBL" id="HIS78692.1"/>
    </source>
</evidence>
<dbReference type="PROSITE" id="PS50928">
    <property type="entry name" value="ABC_TM1"/>
    <property type="match status" value="1"/>
</dbReference>
<keyword evidence="5 7" id="KW-1133">Transmembrane helix</keyword>
<proteinExistence type="inferred from homology"/>
<evidence type="ECO:0000256" key="7">
    <source>
        <dbReference type="RuleBase" id="RU363032"/>
    </source>
</evidence>
<dbReference type="SUPFAM" id="SSF161098">
    <property type="entry name" value="MetI-like"/>
    <property type="match status" value="1"/>
</dbReference>
<evidence type="ECO:0000256" key="3">
    <source>
        <dbReference type="ARBA" id="ARBA00022475"/>
    </source>
</evidence>
<dbReference type="CDD" id="cd06261">
    <property type="entry name" value="TM_PBP2"/>
    <property type="match status" value="1"/>
</dbReference>
<feature type="transmembrane region" description="Helical" evidence="7">
    <location>
        <begin position="115"/>
        <end position="134"/>
    </location>
</feature>
<feature type="transmembrane region" description="Helical" evidence="7">
    <location>
        <begin position="187"/>
        <end position="211"/>
    </location>
</feature>
<evidence type="ECO:0000256" key="2">
    <source>
        <dbReference type="ARBA" id="ARBA00022448"/>
    </source>
</evidence>
<feature type="transmembrane region" description="Helical" evidence="7">
    <location>
        <begin position="264"/>
        <end position="284"/>
    </location>
</feature>
<dbReference type="Pfam" id="PF00528">
    <property type="entry name" value="BPD_transp_1"/>
    <property type="match status" value="1"/>
</dbReference>
<reference evidence="9" key="2">
    <citation type="journal article" date="2021" name="PeerJ">
        <title>Extensive microbial diversity within the chicken gut microbiome revealed by metagenomics and culture.</title>
        <authorList>
            <person name="Gilroy R."/>
            <person name="Ravi A."/>
            <person name="Getino M."/>
            <person name="Pursley I."/>
            <person name="Horton D.L."/>
            <person name="Alikhan N.F."/>
            <person name="Baker D."/>
            <person name="Gharbi K."/>
            <person name="Hall N."/>
            <person name="Watson M."/>
            <person name="Adriaenssens E.M."/>
            <person name="Foster-Nyarko E."/>
            <person name="Jarju S."/>
            <person name="Secka A."/>
            <person name="Antonio M."/>
            <person name="Oren A."/>
            <person name="Chaudhuri R.R."/>
            <person name="La Ragione R."/>
            <person name="Hildebrand F."/>
            <person name="Pallen M.J."/>
        </authorList>
    </citation>
    <scope>NUCLEOTIDE SEQUENCE</scope>
    <source>
        <strain evidence="9">6086</strain>
    </source>
</reference>
<keyword evidence="3" id="KW-1003">Cell membrane</keyword>
<evidence type="ECO:0000256" key="4">
    <source>
        <dbReference type="ARBA" id="ARBA00022692"/>
    </source>
</evidence>
<comment type="caution">
    <text evidence="9">The sequence shown here is derived from an EMBL/GenBank/DDBJ whole genome shotgun (WGS) entry which is preliminary data.</text>
</comment>
<feature type="domain" description="ABC transmembrane type-1" evidence="8">
    <location>
        <begin position="76"/>
        <end position="280"/>
    </location>
</feature>
<accession>A0A9D1FRZ6</accession>
<dbReference type="PANTHER" id="PTHR43744:SF9">
    <property type="entry name" value="POLYGALACTURONAN_RHAMNOGALACTURONAN TRANSPORT SYSTEM PERMEASE PROTEIN YTCP"/>
    <property type="match status" value="1"/>
</dbReference>
<sequence>MSAKAMKVKRSTGDKVFDIVNYTFLIFLTLIVLYPLVYVLSASFSSPYAVTSGQVWLFPKDVSLVGYETVFKDPNIVSGFFYAVYRTVLGTLIGVVMTMMAAYPLSVRDFAGRGVFMKLLTFTMMFGGGLIPSFLNINELGLYGTYWALVIPGAVGVYNVIVTRTFIQSTIPYDLYESASLDGCSDLGYFLKVVIPLSKPILAVLTMYVAVGHWNDYFNAMIYLKSDNYPLQVVLRNIILMNQIDPENMADVDTMMKMQGLAELLKYSLIVISSVPMLLLYPFIQKHFVKGVMIGAIKG</sequence>
<feature type="transmembrane region" description="Helical" evidence="7">
    <location>
        <begin position="20"/>
        <end position="40"/>
    </location>
</feature>
<dbReference type="EMBL" id="DVJM01000098">
    <property type="protein sequence ID" value="HIS78692.1"/>
    <property type="molecule type" value="Genomic_DNA"/>
</dbReference>
<reference evidence="9" key="1">
    <citation type="submission" date="2020-10" db="EMBL/GenBank/DDBJ databases">
        <authorList>
            <person name="Gilroy R."/>
        </authorList>
    </citation>
    <scope>NUCLEOTIDE SEQUENCE</scope>
    <source>
        <strain evidence="9">6086</strain>
    </source>
</reference>
<dbReference type="GO" id="GO:0055085">
    <property type="term" value="P:transmembrane transport"/>
    <property type="evidence" value="ECO:0007669"/>
    <property type="project" value="InterPro"/>
</dbReference>
<dbReference type="InterPro" id="IPR000515">
    <property type="entry name" value="MetI-like"/>
</dbReference>
<keyword evidence="2 7" id="KW-0813">Transport</keyword>
<dbReference type="PANTHER" id="PTHR43744">
    <property type="entry name" value="ABC TRANSPORTER PERMEASE PROTEIN MG189-RELATED-RELATED"/>
    <property type="match status" value="1"/>
</dbReference>
<evidence type="ECO:0000256" key="6">
    <source>
        <dbReference type="ARBA" id="ARBA00023136"/>
    </source>
</evidence>
<keyword evidence="6 7" id="KW-0472">Membrane</keyword>
<comment type="subcellular location">
    <subcellularLocation>
        <location evidence="1 7">Cell membrane</location>
        <topology evidence="1 7">Multi-pass membrane protein</topology>
    </subcellularLocation>
</comment>
<comment type="similarity">
    <text evidence="7">Belongs to the binding-protein-dependent transport system permease family.</text>
</comment>